<dbReference type="Pfam" id="PF01047">
    <property type="entry name" value="MarR"/>
    <property type="match status" value="1"/>
</dbReference>
<accession>A0A0F4KZZ1</accession>
<dbReference type="PANTHER" id="PTHR42756:SF1">
    <property type="entry name" value="TRANSCRIPTIONAL REPRESSOR OF EMRAB OPERON"/>
    <property type="match status" value="1"/>
</dbReference>
<evidence type="ECO:0000256" key="2">
    <source>
        <dbReference type="ARBA" id="ARBA00023125"/>
    </source>
</evidence>
<dbReference type="SUPFAM" id="SSF46785">
    <property type="entry name" value="Winged helix' DNA-binding domain"/>
    <property type="match status" value="1"/>
</dbReference>
<name>A0A0F4KZZ1_9BIFI</name>
<keyword evidence="2" id="KW-0238">DNA-binding</keyword>
<dbReference type="GO" id="GO:0003700">
    <property type="term" value="F:DNA-binding transcription factor activity"/>
    <property type="evidence" value="ECO:0007669"/>
    <property type="project" value="InterPro"/>
</dbReference>
<dbReference type="EMBL" id="JWME01000007">
    <property type="protein sequence ID" value="KJY51553.1"/>
    <property type="molecule type" value="Genomic_DNA"/>
</dbReference>
<dbReference type="SMART" id="SM00347">
    <property type="entry name" value="HTH_MARR"/>
    <property type="match status" value="1"/>
</dbReference>
<dbReference type="AlphaFoldDB" id="A0A0F4KZZ1"/>
<sequence>MLKKSHYHNLSSCIAGIYRHARNDTSRYMGDSTLRGTQGDLIVYLYDHPGLSQRQIARDLCVDPSLLARDLKALKAQGLVSREQNPADHRVNIIALTRSGADIARKRIRSVNNWWTDLFKQNPDIDPETFQTELRCVYNRLLANQL</sequence>
<gene>
    <name evidence="5" type="ORF">JF69_06120</name>
</gene>
<keyword evidence="1" id="KW-0805">Transcription regulation</keyword>
<dbReference type="InterPro" id="IPR036390">
    <property type="entry name" value="WH_DNA-bd_sf"/>
</dbReference>
<feature type="domain" description="HTH marR-type" evidence="4">
    <location>
        <begin position="7"/>
        <end position="143"/>
    </location>
</feature>
<evidence type="ECO:0000256" key="3">
    <source>
        <dbReference type="ARBA" id="ARBA00023163"/>
    </source>
</evidence>
<protein>
    <submittedName>
        <fullName evidence="5">Transcription regulator</fullName>
    </submittedName>
</protein>
<organism evidence="5 6">
    <name type="scientific">Bifidobacterium asteroides</name>
    <dbReference type="NCBI Taxonomy" id="1684"/>
    <lineage>
        <taxon>Bacteria</taxon>
        <taxon>Bacillati</taxon>
        <taxon>Actinomycetota</taxon>
        <taxon>Actinomycetes</taxon>
        <taxon>Bifidobacteriales</taxon>
        <taxon>Bifidobacteriaceae</taxon>
        <taxon>Bifidobacterium</taxon>
    </lineage>
</organism>
<dbReference type="PATRIC" id="fig|1684.4.peg.662"/>
<evidence type="ECO:0000313" key="5">
    <source>
        <dbReference type="EMBL" id="KJY51553.1"/>
    </source>
</evidence>
<dbReference type="Proteomes" id="UP000033648">
    <property type="component" value="Unassembled WGS sequence"/>
</dbReference>
<dbReference type="InterPro" id="IPR036388">
    <property type="entry name" value="WH-like_DNA-bd_sf"/>
</dbReference>
<comment type="caution">
    <text evidence="5">The sequence shown here is derived from an EMBL/GenBank/DDBJ whole genome shotgun (WGS) entry which is preliminary data.</text>
</comment>
<dbReference type="PANTHER" id="PTHR42756">
    <property type="entry name" value="TRANSCRIPTIONAL REGULATOR, MARR"/>
    <property type="match status" value="1"/>
</dbReference>
<keyword evidence="3" id="KW-0804">Transcription</keyword>
<evidence type="ECO:0000313" key="6">
    <source>
        <dbReference type="Proteomes" id="UP000033648"/>
    </source>
</evidence>
<dbReference type="PRINTS" id="PR00598">
    <property type="entry name" value="HTHMARR"/>
</dbReference>
<dbReference type="OrthoDB" id="8966183at2"/>
<dbReference type="InterPro" id="IPR000835">
    <property type="entry name" value="HTH_MarR-typ"/>
</dbReference>
<dbReference type="PROSITE" id="PS50995">
    <property type="entry name" value="HTH_MARR_2"/>
    <property type="match status" value="1"/>
</dbReference>
<dbReference type="GO" id="GO:0003677">
    <property type="term" value="F:DNA binding"/>
    <property type="evidence" value="ECO:0007669"/>
    <property type="project" value="UniProtKB-KW"/>
</dbReference>
<evidence type="ECO:0000256" key="1">
    <source>
        <dbReference type="ARBA" id="ARBA00023015"/>
    </source>
</evidence>
<dbReference type="Gene3D" id="1.10.10.10">
    <property type="entry name" value="Winged helix-like DNA-binding domain superfamily/Winged helix DNA-binding domain"/>
    <property type="match status" value="1"/>
</dbReference>
<reference evidence="5 6" key="1">
    <citation type="submission" date="2014-12" db="EMBL/GenBank/DDBJ databases">
        <title>Comparative genomics of the lactic acid bacteria isolated from the honey bee gut.</title>
        <authorList>
            <person name="Ellegaard K.M."/>
            <person name="Tamarit D."/>
            <person name="Javelind E."/>
            <person name="Olofsson T."/>
            <person name="Andersson S.G."/>
            <person name="Vasquez A."/>
        </authorList>
    </citation>
    <scope>NUCLEOTIDE SEQUENCE [LARGE SCALE GENOMIC DNA]</scope>
    <source>
        <strain evidence="5 6">Bin2</strain>
    </source>
</reference>
<proteinExistence type="predicted"/>
<evidence type="ECO:0000259" key="4">
    <source>
        <dbReference type="PROSITE" id="PS50995"/>
    </source>
</evidence>